<protein>
    <recommendedName>
        <fullName evidence="5">peroxidase</fullName>
        <ecNumber evidence="5">1.11.1.7</ecNumber>
    </recommendedName>
</protein>
<feature type="domain" description="Plant heme peroxidase family profile" evidence="21">
    <location>
        <begin position="197"/>
        <end position="492"/>
    </location>
</feature>
<evidence type="ECO:0000256" key="20">
    <source>
        <dbReference type="SAM" id="SignalP"/>
    </source>
</evidence>
<dbReference type="PROSITE" id="PS00435">
    <property type="entry name" value="PEROXIDASE_1"/>
    <property type="match status" value="1"/>
</dbReference>
<dbReference type="GO" id="GO:0042744">
    <property type="term" value="P:hydrogen peroxide catabolic process"/>
    <property type="evidence" value="ECO:0007669"/>
    <property type="project" value="UniProtKB-KW"/>
</dbReference>
<feature type="region of interest" description="Disordered" evidence="19">
    <location>
        <begin position="27"/>
        <end position="192"/>
    </location>
</feature>
<feature type="disulfide bond" evidence="18">
    <location>
        <begin position="207"/>
        <end position="283"/>
    </location>
</feature>
<feature type="compositionally biased region" description="Low complexity" evidence="19">
    <location>
        <begin position="27"/>
        <end position="38"/>
    </location>
</feature>
<feature type="signal peptide" evidence="20">
    <location>
        <begin position="1"/>
        <end position="25"/>
    </location>
</feature>
<dbReference type="PANTHER" id="PTHR31517">
    <property type="match status" value="1"/>
</dbReference>
<keyword evidence="6" id="KW-0575">Peroxidase</keyword>
<feature type="disulfide bond" evidence="18">
    <location>
        <begin position="289"/>
        <end position="488"/>
    </location>
</feature>
<keyword evidence="14" id="KW-0376">Hydrogen peroxide</keyword>
<evidence type="ECO:0000256" key="15">
    <source>
        <dbReference type="PIRSR" id="PIRSR600823-1"/>
    </source>
</evidence>
<comment type="subcellular location">
    <subcellularLocation>
        <location evidence="3">Secreted</location>
    </subcellularLocation>
</comment>
<keyword evidence="23" id="KW-1185">Reference proteome</keyword>
<gene>
    <name evidence="22" type="ORF">PVAP13_7KG226900</name>
</gene>
<proteinExistence type="inferred from homology"/>
<dbReference type="InterPro" id="IPR010255">
    <property type="entry name" value="Haem_peroxidase_sf"/>
</dbReference>
<feature type="binding site" evidence="16">
    <location>
        <position position="242"/>
    </location>
    <ligand>
        <name>Ca(2+)</name>
        <dbReference type="ChEBI" id="CHEBI:29108"/>
        <label>1</label>
    </ligand>
</feature>
<evidence type="ECO:0000256" key="11">
    <source>
        <dbReference type="ARBA" id="ARBA00023004"/>
    </source>
</evidence>
<keyword evidence="12 18" id="KW-1015">Disulfide bond</keyword>
<dbReference type="GO" id="GO:0020037">
    <property type="term" value="F:heme binding"/>
    <property type="evidence" value="ECO:0007669"/>
    <property type="project" value="InterPro"/>
</dbReference>
<dbReference type="Gene3D" id="1.10.520.10">
    <property type="match status" value="1"/>
</dbReference>
<feature type="disulfide bond" evidence="18">
    <location>
        <begin position="240"/>
        <end position="245"/>
    </location>
</feature>
<dbReference type="AlphaFoldDB" id="A0A8T0QDV1"/>
<evidence type="ECO:0000256" key="17">
    <source>
        <dbReference type="PIRSR" id="PIRSR600823-4"/>
    </source>
</evidence>
<dbReference type="EC" id="1.11.1.7" evidence="5"/>
<evidence type="ECO:0000256" key="7">
    <source>
        <dbReference type="ARBA" id="ARBA00022617"/>
    </source>
</evidence>
<evidence type="ECO:0000256" key="19">
    <source>
        <dbReference type="SAM" id="MobiDB-lite"/>
    </source>
</evidence>
<dbReference type="InterPro" id="IPR002016">
    <property type="entry name" value="Haem_peroxidase"/>
</dbReference>
<dbReference type="InterPro" id="IPR000823">
    <property type="entry name" value="Peroxidase_pln"/>
</dbReference>
<dbReference type="PANTHER" id="PTHR31517:SF17">
    <property type="entry name" value="PEROXIDASE 6"/>
    <property type="match status" value="1"/>
</dbReference>
<dbReference type="InterPro" id="IPR019793">
    <property type="entry name" value="Peroxidases_heam-ligand_BS"/>
</dbReference>
<feature type="binding site" evidence="16">
    <location>
        <position position="244"/>
    </location>
    <ligand>
        <name>Ca(2+)</name>
        <dbReference type="ChEBI" id="CHEBI:29108"/>
        <label>1</label>
    </ligand>
</feature>
<feature type="disulfide bond" evidence="18">
    <location>
        <begin position="368"/>
        <end position="401"/>
    </location>
</feature>
<accession>A0A8T0QDV1</accession>
<name>A0A8T0QDV1_PANVG</name>
<feature type="binding site" evidence="16">
    <location>
        <position position="248"/>
    </location>
    <ligand>
        <name>Ca(2+)</name>
        <dbReference type="ChEBI" id="CHEBI:29108"/>
        <label>1</label>
    </ligand>
</feature>
<comment type="catalytic activity">
    <reaction evidence="1">
        <text>2 a phenolic donor + H2O2 = 2 a phenolic radical donor + 2 H2O</text>
        <dbReference type="Rhea" id="RHEA:56136"/>
        <dbReference type="ChEBI" id="CHEBI:15377"/>
        <dbReference type="ChEBI" id="CHEBI:16240"/>
        <dbReference type="ChEBI" id="CHEBI:139520"/>
        <dbReference type="ChEBI" id="CHEBI:139521"/>
        <dbReference type="EC" id="1.11.1.7"/>
    </reaction>
</comment>
<evidence type="ECO:0000256" key="5">
    <source>
        <dbReference type="ARBA" id="ARBA00012313"/>
    </source>
</evidence>
<dbReference type="FunFam" id="1.10.520.10:FF:000008">
    <property type="entry name" value="Peroxidase"/>
    <property type="match status" value="1"/>
</dbReference>
<dbReference type="Gene3D" id="1.10.420.10">
    <property type="entry name" value="Peroxidase, domain 2"/>
    <property type="match status" value="1"/>
</dbReference>
<dbReference type="PRINTS" id="PR00461">
    <property type="entry name" value="PLPEROXIDASE"/>
</dbReference>
<evidence type="ECO:0000256" key="8">
    <source>
        <dbReference type="ARBA" id="ARBA00022723"/>
    </source>
</evidence>
<evidence type="ECO:0000256" key="16">
    <source>
        <dbReference type="PIRSR" id="PIRSR600823-3"/>
    </source>
</evidence>
<evidence type="ECO:0000256" key="18">
    <source>
        <dbReference type="PIRSR" id="PIRSR600823-5"/>
    </source>
</evidence>
<evidence type="ECO:0000256" key="14">
    <source>
        <dbReference type="ARBA" id="ARBA00023324"/>
    </source>
</evidence>
<feature type="binding site" evidence="16">
    <location>
        <position position="420"/>
    </location>
    <ligand>
        <name>Ca(2+)</name>
        <dbReference type="ChEBI" id="CHEBI:29108"/>
        <label>2</label>
    </ligand>
</feature>
<feature type="compositionally biased region" description="Pro residues" evidence="19">
    <location>
        <begin position="137"/>
        <end position="183"/>
    </location>
</feature>
<feature type="binding site" evidence="16">
    <location>
        <position position="362"/>
    </location>
    <ligand>
        <name>Ca(2+)</name>
        <dbReference type="ChEBI" id="CHEBI:29108"/>
        <label>2</label>
    </ligand>
</feature>
<feature type="compositionally biased region" description="Pro residues" evidence="19">
    <location>
        <begin position="52"/>
        <end position="128"/>
    </location>
</feature>
<dbReference type="InterPro" id="IPR033905">
    <property type="entry name" value="Secretory_peroxidase"/>
</dbReference>
<comment type="similarity">
    <text evidence="4">Belongs to the peroxidase family. Ascorbate peroxidase subfamily.</text>
</comment>
<dbReference type="GO" id="GO:0005576">
    <property type="term" value="C:extracellular region"/>
    <property type="evidence" value="ECO:0007669"/>
    <property type="project" value="UniProtKB-SubCell"/>
</dbReference>
<evidence type="ECO:0000313" key="22">
    <source>
        <dbReference type="EMBL" id="KAG2573091.1"/>
    </source>
</evidence>
<feature type="active site" description="Proton acceptor" evidence="15">
    <location>
        <position position="238"/>
    </location>
</feature>
<dbReference type="Proteomes" id="UP000823388">
    <property type="component" value="Chromosome 7K"/>
</dbReference>
<reference evidence="22" key="1">
    <citation type="submission" date="2020-05" db="EMBL/GenBank/DDBJ databases">
        <title>WGS assembly of Panicum virgatum.</title>
        <authorList>
            <person name="Lovell J.T."/>
            <person name="Jenkins J."/>
            <person name="Shu S."/>
            <person name="Juenger T.E."/>
            <person name="Schmutz J."/>
        </authorList>
    </citation>
    <scope>NUCLEOTIDE SEQUENCE</scope>
    <source>
        <strain evidence="22">AP13</strain>
    </source>
</reference>
<evidence type="ECO:0000256" key="10">
    <source>
        <dbReference type="ARBA" id="ARBA00023002"/>
    </source>
</evidence>
<keyword evidence="7" id="KW-0349">Heme</keyword>
<feature type="binding site" evidence="16">
    <location>
        <position position="246"/>
    </location>
    <ligand>
        <name>Ca(2+)</name>
        <dbReference type="ChEBI" id="CHEBI:29108"/>
        <label>1</label>
    </ligand>
</feature>
<feature type="site" description="Transition state stabilizer" evidence="17">
    <location>
        <position position="234"/>
    </location>
</feature>
<evidence type="ECO:0000256" key="2">
    <source>
        <dbReference type="ARBA" id="ARBA00002322"/>
    </source>
</evidence>
<evidence type="ECO:0000256" key="4">
    <source>
        <dbReference type="ARBA" id="ARBA00006873"/>
    </source>
</evidence>
<dbReference type="GO" id="GO:0140825">
    <property type="term" value="F:lactoperoxidase activity"/>
    <property type="evidence" value="ECO:0007669"/>
    <property type="project" value="UniProtKB-EC"/>
</dbReference>
<evidence type="ECO:0000256" key="3">
    <source>
        <dbReference type="ARBA" id="ARBA00004613"/>
    </source>
</evidence>
<dbReference type="EMBL" id="CM029049">
    <property type="protein sequence ID" value="KAG2573091.1"/>
    <property type="molecule type" value="Genomic_DNA"/>
</dbReference>
<dbReference type="PRINTS" id="PR00458">
    <property type="entry name" value="PEROXIDASE"/>
</dbReference>
<keyword evidence="20" id="KW-0732">Signal</keyword>
<dbReference type="CDD" id="cd00693">
    <property type="entry name" value="secretory_peroxidase"/>
    <property type="match status" value="1"/>
</dbReference>
<dbReference type="FunFam" id="1.10.420.10:FF:000001">
    <property type="entry name" value="Peroxidase"/>
    <property type="match status" value="1"/>
</dbReference>
<organism evidence="22 23">
    <name type="scientific">Panicum virgatum</name>
    <name type="common">Blackwell switchgrass</name>
    <dbReference type="NCBI Taxonomy" id="38727"/>
    <lineage>
        <taxon>Eukaryota</taxon>
        <taxon>Viridiplantae</taxon>
        <taxon>Streptophyta</taxon>
        <taxon>Embryophyta</taxon>
        <taxon>Tracheophyta</taxon>
        <taxon>Spermatophyta</taxon>
        <taxon>Magnoliopsida</taxon>
        <taxon>Liliopsida</taxon>
        <taxon>Poales</taxon>
        <taxon>Poaceae</taxon>
        <taxon>PACMAD clade</taxon>
        <taxon>Panicoideae</taxon>
        <taxon>Panicodae</taxon>
        <taxon>Paniceae</taxon>
        <taxon>Panicinae</taxon>
        <taxon>Panicum</taxon>
        <taxon>Panicum sect. Hiantes</taxon>
    </lineage>
</organism>
<evidence type="ECO:0000256" key="12">
    <source>
        <dbReference type="ARBA" id="ARBA00023157"/>
    </source>
</evidence>
<keyword evidence="8 16" id="KW-0479">Metal-binding</keyword>
<dbReference type="GO" id="GO:0046872">
    <property type="term" value="F:metal ion binding"/>
    <property type="evidence" value="ECO:0007669"/>
    <property type="project" value="UniProtKB-KW"/>
</dbReference>
<dbReference type="SUPFAM" id="SSF48113">
    <property type="entry name" value="Heme-dependent peroxidases"/>
    <property type="match status" value="1"/>
</dbReference>
<keyword evidence="13" id="KW-0873">Pyrrolidone carboxylic acid</keyword>
<dbReference type="GO" id="GO:0006979">
    <property type="term" value="P:response to oxidative stress"/>
    <property type="evidence" value="ECO:0007669"/>
    <property type="project" value="InterPro"/>
</dbReference>
<comment type="function">
    <text evidence="2">Removal of H(2)O(2), oxidation of toxic reductants, biosynthesis and degradation of lignin, suberization, auxin catabolism, response to environmental stresses such as wounding, pathogen attack and oxidative stress. These functions might be dependent on each isozyme/isoform in each plant tissue.</text>
</comment>
<evidence type="ECO:0000256" key="9">
    <source>
        <dbReference type="ARBA" id="ARBA00022837"/>
    </source>
</evidence>
<feature type="binding site" evidence="16">
    <location>
        <position position="239"/>
    </location>
    <ligand>
        <name>Ca(2+)</name>
        <dbReference type="ChEBI" id="CHEBI:29108"/>
        <label>1</label>
    </ligand>
</feature>
<feature type="binding site" evidence="16">
    <location>
        <position position="257"/>
    </location>
    <ligand>
        <name>Ca(2+)</name>
        <dbReference type="ChEBI" id="CHEBI:29108"/>
        <label>1</label>
    </ligand>
</feature>
<comment type="cofactor">
    <cofactor evidence="16">
        <name>Ca(2+)</name>
        <dbReference type="ChEBI" id="CHEBI:29108"/>
    </cofactor>
    <text evidence="16">Binds 2 calcium ions per subunit.</text>
</comment>
<feature type="binding site" evidence="16">
    <location>
        <position position="412"/>
    </location>
    <ligand>
        <name>Ca(2+)</name>
        <dbReference type="ChEBI" id="CHEBI:29108"/>
        <label>2</label>
    </ligand>
</feature>
<evidence type="ECO:0000259" key="21">
    <source>
        <dbReference type="PROSITE" id="PS50873"/>
    </source>
</evidence>
<feature type="binding site" description="axial binding residue" evidence="16">
    <location>
        <position position="361"/>
    </location>
    <ligand>
        <name>heme b</name>
        <dbReference type="ChEBI" id="CHEBI:60344"/>
    </ligand>
    <ligandPart>
        <name>Fe</name>
        <dbReference type="ChEBI" id="CHEBI:18248"/>
    </ligandPart>
</feature>
<sequence length="493" mass="49944">MGRGLGGAVVCSMLVLPALLALAASQPATPALSPAQSAPRPPPAARASSPVPAAPAPRQSSPPVPAVNPSSPPPAAPAGKPSPSPRPAPVPPPPRAAPTPRPLLPPASPVPVPAAPRPAPKPSPPAAPAPGQSQPPATQPPPPSSSLAPRPSPSPATPAPQPPPAPKQSPSPASPKTPPPPQPSSNSTPSTISTLAQLSPSFYAQSCPGVELAVRDVVRSASTLDPSIPGKLLRLVFHDCFVEGCDASVLIQGNGTERTDPANLSLGGFNVIDAAKRLLEVVCPATVSCSDIIVLAARDAVVFTGGPSVPVPLGRRDGLVSLASNVRRNIIDTGFSVDAMAASFTFKGLTLDDLVTLSGGHTIGSAHCNTFRERFQVANGSMAPVDASMNADYANELIRACAASAGAAVDCDSGSASAFDNRYFANLLAGRGLLRTDAVLVRNATTRAKVEEFARSQEGFFASWAGSYARLTSLGVKTGADGEIRRTCSSVNG</sequence>
<dbReference type="PROSITE" id="PS50873">
    <property type="entry name" value="PEROXIDASE_4"/>
    <property type="match status" value="1"/>
</dbReference>
<dbReference type="Pfam" id="PF00141">
    <property type="entry name" value="peroxidase"/>
    <property type="match status" value="1"/>
</dbReference>
<comment type="caution">
    <text evidence="22">The sequence shown here is derived from an EMBL/GenBank/DDBJ whole genome shotgun (WGS) entry which is preliminary data.</text>
</comment>
<keyword evidence="11 16" id="KW-0408">Iron</keyword>
<evidence type="ECO:0000256" key="6">
    <source>
        <dbReference type="ARBA" id="ARBA00022559"/>
    </source>
</evidence>
<dbReference type="OrthoDB" id="2113341at2759"/>
<evidence type="ECO:0000313" key="23">
    <source>
        <dbReference type="Proteomes" id="UP000823388"/>
    </source>
</evidence>
<evidence type="ECO:0000256" key="1">
    <source>
        <dbReference type="ARBA" id="ARBA00000189"/>
    </source>
</evidence>
<evidence type="ECO:0000256" key="13">
    <source>
        <dbReference type="ARBA" id="ARBA00023283"/>
    </source>
</evidence>
<feature type="chain" id="PRO_5035788118" description="peroxidase" evidence="20">
    <location>
        <begin position="26"/>
        <end position="493"/>
    </location>
</feature>
<keyword evidence="10" id="KW-0560">Oxidoreductase</keyword>
<comment type="cofactor">
    <cofactor evidence="16">
        <name>heme b</name>
        <dbReference type="ChEBI" id="CHEBI:60344"/>
    </cofactor>
    <text evidence="16">Binds 1 heme b (iron(II)-protoporphyrin IX) group per subunit.</text>
</comment>
<keyword evidence="9 16" id="KW-0106">Calcium</keyword>